<dbReference type="SMART" id="SM00408">
    <property type="entry name" value="IGc2"/>
    <property type="match status" value="4"/>
</dbReference>
<keyword evidence="2" id="KW-1015">Disulfide bond</keyword>
<dbReference type="PANTHER" id="PTHR11481">
    <property type="entry name" value="IMMUNOGLOBULIN FC RECEPTOR"/>
    <property type="match status" value="1"/>
</dbReference>
<dbReference type="PANTHER" id="PTHR11481:SF64">
    <property type="entry name" value="FC RECEPTOR-LIKE PROTEIN 4"/>
    <property type="match status" value="1"/>
</dbReference>
<keyword evidence="3" id="KW-1133">Transmembrane helix</keyword>
<dbReference type="InterPro" id="IPR036179">
    <property type="entry name" value="Ig-like_dom_sf"/>
</dbReference>
<proteinExistence type="predicted"/>
<evidence type="ECO:0000256" key="3">
    <source>
        <dbReference type="SAM" id="Phobius"/>
    </source>
</evidence>
<dbReference type="PROSITE" id="PS50835">
    <property type="entry name" value="IG_LIKE"/>
    <property type="match status" value="4"/>
</dbReference>
<keyword evidence="1" id="KW-0732">Signal</keyword>
<evidence type="ECO:0000256" key="2">
    <source>
        <dbReference type="ARBA" id="ARBA00023157"/>
    </source>
</evidence>
<accession>A0A7J5XP46</accession>
<evidence type="ECO:0000256" key="1">
    <source>
        <dbReference type="ARBA" id="ARBA00022729"/>
    </source>
</evidence>
<feature type="domain" description="Ig-like" evidence="4">
    <location>
        <begin position="855"/>
        <end position="997"/>
    </location>
</feature>
<dbReference type="InterPro" id="IPR003599">
    <property type="entry name" value="Ig_sub"/>
</dbReference>
<keyword evidence="3" id="KW-0812">Transmembrane</keyword>
<evidence type="ECO:0000259" key="4">
    <source>
        <dbReference type="PROSITE" id="PS50835"/>
    </source>
</evidence>
<gene>
    <name evidence="5" type="ORF">F7725_010568</name>
</gene>
<dbReference type="GO" id="GO:0009897">
    <property type="term" value="C:external side of plasma membrane"/>
    <property type="evidence" value="ECO:0007669"/>
    <property type="project" value="TreeGrafter"/>
</dbReference>
<protein>
    <recommendedName>
        <fullName evidence="4">Ig-like domain-containing protein</fullName>
    </recommendedName>
</protein>
<comment type="caution">
    <text evidence="5">The sequence shown here is derived from an EMBL/GenBank/DDBJ whole genome shotgun (WGS) entry which is preliminary data.</text>
</comment>
<evidence type="ECO:0000313" key="6">
    <source>
        <dbReference type="Proteomes" id="UP000518266"/>
    </source>
</evidence>
<dbReference type="InterPro" id="IPR003598">
    <property type="entry name" value="Ig_sub2"/>
</dbReference>
<feature type="transmembrane region" description="Helical" evidence="3">
    <location>
        <begin position="532"/>
        <end position="557"/>
    </location>
</feature>
<dbReference type="GO" id="GO:0006955">
    <property type="term" value="P:immune response"/>
    <property type="evidence" value="ECO:0007669"/>
    <property type="project" value="TreeGrafter"/>
</dbReference>
<feature type="domain" description="Ig-like" evidence="4">
    <location>
        <begin position="712"/>
        <end position="798"/>
    </location>
</feature>
<dbReference type="InterPro" id="IPR050488">
    <property type="entry name" value="Ig_Fc_receptor"/>
</dbReference>
<dbReference type="AlphaFoldDB" id="A0A7J5XP46"/>
<evidence type="ECO:0000313" key="5">
    <source>
        <dbReference type="EMBL" id="KAF3838800.1"/>
    </source>
</evidence>
<dbReference type="EMBL" id="JAAKFY010000022">
    <property type="protein sequence ID" value="KAF3838800.1"/>
    <property type="molecule type" value="Genomic_DNA"/>
</dbReference>
<feature type="domain" description="Ig-like" evidence="4">
    <location>
        <begin position="277"/>
        <end position="377"/>
    </location>
</feature>
<dbReference type="OrthoDB" id="6151406at2759"/>
<name>A0A7J5XP46_DISMA</name>
<dbReference type="GO" id="GO:0007166">
    <property type="term" value="P:cell surface receptor signaling pathway"/>
    <property type="evidence" value="ECO:0007669"/>
    <property type="project" value="TreeGrafter"/>
</dbReference>
<reference evidence="5 6" key="1">
    <citation type="submission" date="2020-03" db="EMBL/GenBank/DDBJ databases">
        <title>Dissostichus mawsoni Genome sequencing and assembly.</title>
        <authorList>
            <person name="Park H."/>
        </authorList>
    </citation>
    <scope>NUCLEOTIDE SEQUENCE [LARGE SCALE GENOMIC DNA]</scope>
    <source>
        <strain evidence="5">DM0001</strain>
        <tissue evidence="5">Muscle</tissue>
    </source>
</reference>
<sequence>MEITRKVGLPAQLCLGALRPLGSALGLCVELRLEAHCLCNSVLGLSVQLLHQALQLTLGALQAHQLRADLPQQVLVPRALLRQQPHPLLQGRHQTCNSFLPPTCCRNILLISWSSLILSSRFSCSWWKIRALAASRSFCSFLSRSLDSRNSLSSTAADTNNTESGHEFCRESGVLHQAGVFISASVLYLLYRGQAQDAVLTIEPNWTTFFTGESVTFKCDITGDKDSSWYYAIYRNDQEWLPYDKHESYELHDLTPATVKGSRKESNKIYLTVSERPEAVLTVSPSWPSPGASVTLNCSVDHPSAGWSFYWYKAVPQLSYNSYSYELLPGSEKGTEQHLFIIDGQTHTAGYVCSAGREDRVYYSWPNLNSAASLTVSPDSVQHFTETSVSLSCEGNSTEWRVRTKSDYLYLCSSWGTMTGSTCTITSSWVSGVFWCESETGQFSNAVNITKDDDEIILLSPVRPVAEGRSVTLSCKFKTENNDTRKELTISAVSKSDEGFYKCKQRDSARGRTSPESWFSVKSSGPGEASQFPILLIVGLLCGVLLIILLLLFLYLYRKSQRTNQGPATDHMINQDKIQNMPQYSTLLHGDRCLYETIGGPVEAGNGTVPVMNQKRAFTQMWLQKNFSEADYQLDVKMDTPCSVYGDAVLTIEPNWTTFFTGESVTFKCDITGDKDSSWYYAIYRNDQEWLPYDKHESYELHDLTPEYSERPEAVLTVSPSWPSPGASVTLNCSVDHPSAGWSFYWYKAVPQLSYNSYSYELLPGSEKGTEQHLFIIDGQTHTAGYVCSAGREDRVLQLAESVCSSFFFLSVLCTTIRPTNVFITVCLVLSLHGLNVHSLCVSDLNSAASLTVSPDSVQHFTETSVSLSCEGNSTEWRVRTKSDYLYLCSSWGTMTGSRCTITSSWVSGVFWCESETGQFSNAVNITKDDDEIILLSPVRPVAEGRSVTLSCKFKTENNDTRKELTISAVSKSDEGFYKCKQRDSARGRTSPESWFSVKSSGPGEASQFPILLIVGLLCGVLLIILLLLFLYLYRKSKDACCIRLVQRSFFFYYEHDSSDISQRTNQGPATDHMINQDKIQNMPQYSTLLHGQPLSGLII</sequence>
<keyword evidence="6" id="KW-1185">Reference proteome</keyword>
<dbReference type="GO" id="GO:0004888">
    <property type="term" value="F:transmembrane signaling receptor activity"/>
    <property type="evidence" value="ECO:0007669"/>
    <property type="project" value="TreeGrafter"/>
</dbReference>
<feature type="transmembrane region" description="Helical" evidence="3">
    <location>
        <begin position="1009"/>
        <end position="1034"/>
    </location>
</feature>
<organism evidence="5 6">
    <name type="scientific">Dissostichus mawsoni</name>
    <name type="common">Antarctic cod</name>
    <dbReference type="NCBI Taxonomy" id="36200"/>
    <lineage>
        <taxon>Eukaryota</taxon>
        <taxon>Metazoa</taxon>
        <taxon>Chordata</taxon>
        <taxon>Craniata</taxon>
        <taxon>Vertebrata</taxon>
        <taxon>Euteleostomi</taxon>
        <taxon>Actinopterygii</taxon>
        <taxon>Neopterygii</taxon>
        <taxon>Teleostei</taxon>
        <taxon>Neoteleostei</taxon>
        <taxon>Acanthomorphata</taxon>
        <taxon>Eupercaria</taxon>
        <taxon>Perciformes</taxon>
        <taxon>Notothenioidei</taxon>
        <taxon>Nototheniidae</taxon>
        <taxon>Dissostichus</taxon>
    </lineage>
</organism>
<feature type="domain" description="Ig-like" evidence="4">
    <location>
        <begin position="378"/>
        <end position="520"/>
    </location>
</feature>
<dbReference type="SUPFAM" id="SSF48726">
    <property type="entry name" value="Immunoglobulin"/>
    <property type="match status" value="5"/>
</dbReference>
<dbReference type="Gene3D" id="2.60.40.10">
    <property type="entry name" value="Immunoglobulins"/>
    <property type="match status" value="6"/>
</dbReference>
<dbReference type="InterPro" id="IPR013783">
    <property type="entry name" value="Ig-like_fold"/>
</dbReference>
<dbReference type="Proteomes" id="UP000518266">
    <property type="component" value="Unassembled WGS sequence"/>
</dbReference>
<keyword evidence="3" id="KW-0472">Membrane</keyword>
<dbReference type="SMART" id="SM00409">
    <property type="entry name" value="IG"/>
    <property type="match status" value="5"/>
</dbReference>
<dbReference type="InterPro" id="IPR007110">
    <property type="entry name" value="Ig-like_dom"/>
</dbReference>